<dbReference type="EMBL" id="JH817544">
    <property type="protein sequence ID" value="EKC22702.1"/>
    <property type="molecule type" value="Genomic_DNA"/>
</dbReference>
<reference evidence="1" key="1">
    <citation type="journal article" date="2012" name="Nature">
        <title>The oyster genome reveals stress adaptation and complexity of shell formation.</title>
        <authorList>
            <person name="Zhang G."/>
            <person name="Fang X."/>
            <person name="Guo X."/>
            <person name="Li L."/>
            <person name="Luo R."/>
            <person name="Xu F."/>
            <person name="Yang P."/>
            <person name="Zhang L."/>
            <person name="Wang X."/>
            <person name="Qi H."/>
            <person name="Xiong Z."/>
            <person name="Que H."/>
            <person name="Xie Y."/>
            <person name="Holland P.W."/>
            <person name="Paps J."/>
            <person name="Zhu Y."/>
            <person name="Wu F."/>
            <person name="Chen Y."/>
            <person name="Wang J."/>
            <person name="Peng C."/>
            <person name="Meng J."/>
            <person name="Yang L."/>
            <person name="Liu J."/>
            <person name="Wen B."/>
            <person name="Zhang N."/>
            <person name="Huang Z."/>
            <person name="Zhu Q."/>
            <person name="Feng Y."/>
            <person name="Mount A."/>
            <person name="Hedgecock D."/>
            <person name="Xu Z."/>
            <person name="Liu Y."/>
            <person name="Domazet-Loso T."/>
            <person name="Du Y."/>
            <person name="Sun X."/>
            <person name="Zhang S."/>
            <person name="Liu B."/>
            <person name="Cheng P."/>
            <person name="Jiang X."/>
            <person name="Li J."/>
            <person name="Fan D."/>
            <person name="Wang W."/>
            <person name="Fu W."/>
            <person name="Wang T."/>
            <person name="Wang B."/>
            <person name="Zhang J."/>
            <person name="Peng Z."/>
            <person name="Li Y."/>
            <person name="Li N."/>
            <person name="Wang J."/>
            <person name="Chen M."/>
            <person name="He Y."/>
            <person name="Tan F."/>
            <person name="Song X."/>
            <person name="Zheng Q."/>
            <person name="Huang R."/>
            <person name="Yang H."/>
            <person name="Du X."/>
            <person name="Chen L."/>
            <person name="Yang M."/>
            <person name="Gaffney P.M."/>
            <person name="Wang S."/>
            <person name="Luo L."/>
            <person name="She Z."/>
            <person name="Ming Y."/>
            <person name="Huang W."/>
            <person name="Zhang S."/>
            <person name="Huang B."/>
            <person name="Zhang Y."/>
            <person name="Qu T."/>
            <person name="Ni P."/>
            <person name="Miao G."/>
            <person name="Wang J."/>
            <person name="Wang Q."/>
            <person name="Steinberg C.E."/>
            <person name="Wang H."/>
            <person name="Li N."/>
            <person name="Qian L."/>
            <person name="Zhang G."/>
            <person name="Li Y."/>
            <person name="Yang H."/>
            <person name="Liu X."/>
            <person name="Wang J."/>
            <person name="Yin Y."/>
            <person name="Wang J."/>
        </authorList>
    </citation>
    <scope>NUCLEOTIDE SEQUENCE [LARGE SCALE GENOMIC DNA]</scope>
    <source>
        <strain evidence="1">05x7-T-G4-1.051#20</strain>
    </source>
</reference>
<dbReference type="InParanoid" id="K1PFQ2"/>
<proteinExistence type="predicted"/>
<accession>K1PFQ2</accession>
<protein>
    <submittedName>
        <fullName evidence="1">Uncharacterized protein</fullName>
    </submittedName>
</protein>
<dbReference type="AlphaFoldDB" id="K1PFQ2"/>
<dbReference type="HOGENOM" id="CLU_2796454_0_0_1"/>
<name>K1PFQ2_MAGGI</name>
<gene>
    <name evidence="1" type="ORF">CGI_10001652</name>
</gene>
<sequence length="68" mass="7959">MSHRLLPRYPLHTLSTCLSLDSSAGKFRYSDCDYLHCVEELEDKGITVSKTEKERTENRMRKNLRNGK</sequence>
<evidence type="ECO:0000313" key="1">
    <source>
        <dbReference type="EMBL" id="EKC22702.1"/>
    </source>
</evidence>
<organism evidence="1">
    <name type="scientific">Magallana gigas</name>
    <name type="common">Pacific oyster</name>
    <name type="synonym">Crassostrea gigas</name>
    <dbReference type="NCBI Taxonomy" id="29159"/>
    <lineage>
        <taxon>Eukaryota</taxon>
        <taxon>Metazoa</taxon>
        <taxon>Spiralia</taxon>
        <taxon>Lophotrochozoa</taxon>
        <taxon>Mollusca</taxon>
        <taxon>Bivalvia</taxon>
        <taxon>Autobranchia</taxon>
        <taxon>Pteriomorphia</taxon>
        <taxon>Ostreida</taxon>
        <taxon>Ostreoidea</taxon>
        <taxon>Ostreidae</taxon>
        <taxon>Magallana</taxon>
    </lineage>
</organism>